<comment type="catalytic activity">
    <reaction evidence="11">
        <text>[(1-&gt;4)-alpha-D-galacturonosyl methyl ester](n) + n H2O = [(1-&gt;4)-alpha-D-galacturonosyl](n) + n methanol + n H(+)</text>
        <dbReference type="Rhea" id="RHEA:22380"/>
        <dbReference type="Rhea" id="RHEA-COMP:14570"/>
        <dbReference type="Rhea" id="RHEA-COMP:14573"/>
        <dbReference type="ChEBI" id="CHEBI:15377"/>
        <dbReference type="ChEBI" id="CHEBI:15378"/>
        <dbReference type="ChEBI" id="CHEBI:17790"/>
        <dbReference type="ChEBI" id="CHEBI:140522"/>
        <dbReference type="ChEBI" id="CHEBI:140523"/>
        <dbReference type="EC" id="3.1.1.11"/>
    </reaction>
</comment>
<dbReference type="EMBL" id="NBSK02000004">
    <property type="protein sequence ID" value="KAJ0211220.1"/>
    <property type="molecule type" value="Genomic_DNA"/>
</dbReference>
<evidence type="ECO:0000313" key="16">
    <source>
        <dbReference type="Proteomes" id="UP000235145"/>
    </source>
</evidence>
<evidence type="ECO:0000256" key="11">
    <source>
        <dbReference type="ARBA" id="ARBA00047928"/>
    </source>
</evidence>
<evidence type="ECO:0000256" key="4">
    <source>
        <dbReference type="ARBA" id="ARBA00007786"/>
    </source>
</evidence>
<dbReference type="SUPFAM" id="SSF101148">
    <property type="entry name" value="Plant invertase/pectin methylesterase inhibitor"/>
    <property type="match status" value="1"/>
</dbReference>
<sequence>MANHLVQAVLSLGFSIVVILCIVALVARNGYLEDDELINTKAVCIICKPTEYKDACKKALSEVSKNSSSTKKDYIFASFHSIQKGLDKASEYAKSGGSELKNCAKLLGDASEALDQVLNVATKSKIATLGEQADPMLVWLTAIRAYQTTCVEEINDENLRKEMKQELDDANKHTFNTQKIVYYISDILMEFGVDMGNFHYAGHRRLLDLDEDDEGPVRFSAADRTLLGGGCDDEDEDDEDEDKDKDHGMFKKYTSQDYFKTPEPEKLKKLKKGSTMTPDVVVAQDGSGDFKTIKQALDGYPSNHKGRYFIYVKAGTYKEGQITVKKNQCNVYMYGDGRDKTIITGDKSQEKGKVGATQTATFVAEGERFMARGIGFRNTAGPDGNQAVAFRSQAPNTIMVDCSFEGYQNTIYYHAHDQFYKNCSIYGTVDFITGSGRAFFQDCEIYIRKPENGQSCYITADGKMKHVEAAGVVLQKCKIKADKELDSAKGETKSYLGRPWKPDATAVVMQCNIGDLIQPQGWSTWLETKNHKTCMFREFYNKGPGSDTDDRVKWKGFKVIKDKKYAGYFTPDAFMDAKSWVRNAGIPVKAGFKY</sequence>
<evidence type="ECO:0000313" key="15">
    <source>
        <dbReference type="EMBL" id="KAJ0211220.1"/>
    </source>
</evidence>
<dbReference type="PANTHER" id="PTHR31707">
    <property type="entry name" value="PECTINESTERASE"/>
    <property type="match status" value="1"/>
</dbReference>
<dbReference type="Gene3D" id="1.20.140.40">
    <property type="entry name" value="Invertase/pectin methylesterase inhibitor family protein"/>
    <property type="match status" value="1"/>
</dbReference>
<keyword evidence="7" id="KW-0964">Secreted</keyword>
<comment type="pathway">
    <text evidence="2">Glycan metabolism; pectin degradation; 2-dehydro-3-deoxy-D-gluconate from pectin: step 1/5.</text>
</comment>
<evidence type="ECO:0000256" key="10">
    <source>
        <dbReference type="ARBA" id="ARBA00023316"/>
    </source>
</evidence>
<evidence type="ECO:0000259" key="14">
    <source>
        <dbReference type="SMART" id="SM00856"/>
    </source>
</evidence>
<evidence type="ECO:0000256" key="6">
    <source>
        <dbReference type="ARBA" id="ARBA00022512"/>
    </source>
</evidence>
<comment type="caution">
    <text evidence="15">The sequence shown here is derived from an EMBL/GenBank/DDBJ whole genome shotgun (WGS) entry which is preliminary data.</text>
</comment>
<feature type="compositionally biased region" description="Acidic residues" evidence="12">
    <location>
        <begin position="231"/>
        <end position="243"/>
    </location>
</feature>
<protein>
    <recommendedName>
        <fullName evidence="5">pectinesterase</fullName>
        <ecNumber evidence="5">3.1.1.11</ecNumber>
    </recommendedName>
</protein>
<dbReference type="Pfam" id="PF01095">
    <property type="entry name" value="Pectinesterase"/>
    <property type="match status" value="1"/>
</dbReference>
<evidence type="ECO:0000256" key="9">
    <source>
        <dbReference type="ARBA" id="ARBA00023085"/>
    </source>
</evidence>
<keyword evidence="16" id="KW-1185">Reference proteome</keyword>
<dbReference type="Gene3D" id="2.160.20.10">
    <property type="entry name" value="Single-stranded right-handed beta-helix, Pectin lyase-like"/>
    <property type="match status" value="1"/>
</dbReference>
<dbReference type="Proteomes" id="UP000235145">
    <property type="component" value="Unassembled WGS sequence"/>
</dbReference>
<organism evidence="15 16">
    <name type="scientific">Lactuca sativa</name>
    <name type="common">Garden lettuce</name>
    <dbReference type="NCBI Taxonomy" id="4236"/>
    <lineage>
        <taxon>Eukaryota</taxon>
        <taxon>Viridiplantae</taxon>
        <taxon>Streptophyta</taxon>
        <taxon>Embryophyta</taxon>
        <taxon>Tracheophyta</taxon>
        <taxon>Spermatophyta</taxon>
        <taxon>Magnoliopsida</taxon>
        <taxon>eudicotyledons</taxon>
        <taxon>Gunneridae</taxon>
        <taxon>Pentapetalae</taxon>
        <taxon>asterids</taxon>
        <taxon>campanulids</taxon>
        <taxon>Asterales</taxon>
        <taxon>Asteraceae</taxon>
        <taxon>Cichorioideae</taxon>
        <taxon>Cichorieae</taxon>
        <taxon>Lactucinae</taxon>
        <taxon>Lactuca</taxon>
    </lineage>
</organism>
<evidence type="ECO:0000256" key="5">
    <source>
        <dbReference type="ARBA" id="ARBA00013229"/>
    </source>
</evidence>
<dbReference type="InterPro" id="IPR035513">
    <property type="entry name" value="Invertase/methylesterase_inhib"/>
</dbReference>
<keyword evidence="10" id="KW-0961">Cell wall biogenesis/degradation</keyword>
<name>A0A9R1VRH3_LACSA</name>
<evidence type="ECO:0000256" key="1">
    <source>
        <dbReference type="ARBA" id="ARBA00004191"/>
    </source>
</evidence>
<dbReference type="InterPro" id="IPR006501">
    <property type="entry name" value="Pectinesterase_inhib_dom"/>
</dbReference>
<keyword evidence="13" id="KW-1133">Transmembrane helix</keyword>
<evidence type="ECO:0000256" key="7">
    <source>
        <dbReference type="ARBA" id="ARBA00022525"/>
    </source>
</evidence>
<feature type="transmembrane region" description="Helical" evidence="13">
    <location>
        <begin position="6"/>
        <end position="27"/>
    </location>
</feature>
<keyword evidence="13" id="KW-0812">Transmembrane</keyword>
<evidence type="ECO:0000256" key="13">
    <source>
        <dbReference type="SAM" id="Phobius"/>
    </source>
</evidence>
<dbReference type="SUPFAM" id="SSF51126">
    <property type="entry name" value="Pectin lyase-like"/>
    <property type="match status" value="1"/>
</dbReference>
<dbReference type="InterPro" id="IPR000070">
    <property type="entry name" value="Pectinesterase_cat"/>
</dbReference>
<comment type="similarity">
    <text evidence="3">In the N-terminal section; belongs to the PMEI family.</text>
</comment>
<keyword evidence="13" id="KW-0472">Membrane</keyword>
<evidence type="ECO:0000256" key="3">
    <source>
        <dbReference type="ARBA" id="ARBA00006027"/>
    </source>
</evidence>
<keyword evidence="8" id="KW-0378">Hydrolase</keyword>
<dbReference type="Gramene" id="rna-gnl|WGS:NBSK|LSAT_4X3841_mrna">
    <property type="protein sequence ID" value="cds-PLY65107.1"/>
    <property type="gene ID" value="gene-LSAT_4X3841"/>
</dbReference>
<dbReference type="SMART" id="SM00856">
    <property type="entry name" value="PMEI"/>
    <property type="match status" value="1"/>
</dbReference>
<reference evidence="15 16" key="1">
    <citation type="journal article" date="2017" name="Nat. Commun.">
        <title>Genome assembly with in vitro proximity ligation data and whole-genome triplication in lettuce.</title>
        <authorList>
            <person name="Reyes-Chin-Wo S."/>
            <person name="Wang Z."/>
            <person name="Yang X."/>
            <person name="Kozik A."/>
            <person name="Arikit S."/>
            <person name="Song C."/>
            <person name="Xia L."/>
            <person name="Froenicke L."/>
            <person name="Lavelle D.O."/>
            <person name="Truco M.J."/>
            <person name="Xia R."/>
            <person name="Zhu S."/>
            <person name="Xu C."/>
            <person name="Xu H."/>
            <person name="Xu X."/>
            <person name="Cox K."/>
            <person name="Korf I."/>
            <person name="Meyers B.C."/>
            <person name="Michelmore R.W."/>
        </authorList>
    </citation>
    <scope>NUCLEOTIDE SEQUENCE [LARGE SCALE GENOMIC DNA]</scope>
    <source>
        <strain evidence="16">cv. Salinas</strain>
        <tissue evidence="15">Seedlings</tissue>
    </source>
</reference>
<evidence type="ECO:0000256" key="8">
    <source>
        <dbReference type="ARBA" id="ARBA00022801"/>
    </source>
</evidence>
<dbReference type="GO" id="GO:0030599">
    <property type="term" value="F:pectinesterase activity"/>
    <property type="evidence" value="ECO:0000318"/>
    <property type="project" value="GO_Central"/>
</dbReference>
<keyword evidence="6" id="KW-0134">Cell wall</keyword>
<proteinExistence type="inferred from homology"/>
<feature type="domain" description="Pectinesterase inhibitor" evidence="14">
    <location>
        <begin position="38"/>
        <end position="180"/>
    </location>
</feature>
<comment type="subcellular location">
    <subcellularLocation>
        <location evidence="1">Secreted</location>
        <location evidence="1">Cell wall</location>
    </subcellularLocation>
</comment>
<gene>
    <name evidence="15" type="ORF">LSAT_V11C400158650</name>
</gene>
<dbReference type="GO" id="GO:0042545">
    <property type="term" value="P:cell wall modification"/>
    <property type="evidence" value="ECO:0007669"/>
    <property type="project" value="InterPro"/>
</dbReference>
<comment type="similarity">
    <text evidence="4">In the C-terminal section; belongs to the pectinesterase family.</text>
</comment>
<dbReference type="InterPro" id="IPR012334">
    <property type="entry name" value="Pectin_lyas_fold"/>
</dbReference>
<dbReference type="AlphaFoldDB" id="A0A9R1VRH3"/>
<evidence type="ECO:0000256" key="12">
    <source>
        <dbReference type="SAM" id="MobiDB-lite"/>
    </source>
</evidence>
<keyword evidence="9" id="KW-0063">Aspartyl esterase</keyword>
<feature type="region of interest" description="Disordered" evidence="12">
    <location>
        <begin position="224"/>
        <end position="247"/>
    </location>
</feature>
<dbReference type="EC" id="3.1.1.11" evidence="5"/>
<dbReference type="CDD" id="cd15798">
    <property type="entry name" value="PMEI-like_3"/>
    <property type="match status" value="1"/>
</dbReference>
<dbReference type="GO" id="GO:0046910">
    <property type="term" value="F:pectinesterase inhibitor activity"/>
    <property type="evidence" value="ECO:0000318"/>
    <property type="project" value="GO_Central"/>
</dbReference>
<dbReference type="Pfam" id="PF04043">
    <property type="entry name" value="PMEI"/>
    <property type="match status" value="1"/>
</dbReference>
<dbReference type="FunFam" id="2.160.20.10:FF:000029">
    <property type="entry name" value="Pectinesterase 4"/>
    <property type="match status" value="1"/>
</dbReference>
<accession>A0A9R1VRH3</accession>
<evidence type="ECO:0000256" key="2">
    <source>
        <dbReference type="ARBA" id="ARBA00005184"/>
    </source>
</evidence>
<dbReference type="InterPro" id="IPR011050">
    <property type="entry name" value="Pectin_lyase_fold/virulence"/>
</dbReference>